<keyword evidence="3" id="KW-1185">Reference proteome</keyword>
<accession>A0A1H1XI41</accession>
<feature type="domain" description="DUF559" evidence="1">
    <location>
        <begin position="258"/>
        <end position="309"/>
    </location>
</feature>
<evidence type="ECO:0000313" key="3">
    <source>
        <dbReference type="Proteomes" id="UP000199597"/>
    </source>
</evidence>
<organism evidence="2 3">
    <name type="scientific">Brevibacterium siliguriense</name>
    <dbReference type="NCBI Taxonomy" id="1136497"/>
    <lineage>
        <taxon>Bacteria</taxon>
        <taxon>Bacillati</taxon>
        <taxon>Actinomycetota</taxon>
        <taxon>Actinomycetes</taxon>
        <taxon>Micrococcales</taxon>
        <taxon>Brevibacteriaceae</taxon>
        <taxon>Brevibacterium</taxon>
    </lineage>
</organism>
<dbReference type="EMBL" id="LT629766">
    <property type="protein sequence ID" value="SDT08499.1"/>
    <property type="molecule type" value="Genomic_DNA"/>
</dbReference>
<proteinExistence type="predicted"/>
<reference evidence="3" key="1">
    <citation type="submission" date="2016-10" db="EMBL/GenBank/DDBJ databases">
        <authorList>
            <person name="Varghese N."/>
            <person name="Submissions S."/>
        </authorList>
    </citation>
    <scope>NUCLEOTIDE SEQUENCE [LARGE SCALE GENOMIC DNA]</scope>
    <source>
        <strain evidence="3">DSM 23676</strain>
    </source>
</reference>
<sequence length="333" mass="38094">MYLCMTTDKLYRLGFTKDEVRRGERCCLTRIARGRYVATGSCDDVRHETIWAALSEADFEEFGHQGDMRDEIEPLRVLIRARAEKIHTASGRWRVTKGREVFSHLSAALIHGLPIAYPAETRVEVFRPNVSRKYRHLYVRNRDVPSAHRKMVGIYAVTTMERTLIDIARDYGPDLSVPMFDEVIRRSRTTRFRIEAVLAECPESRGDAAVLRALDLTDGRREAPSESIAAVRFFEHGIRGFEPQVEFFGHRGEVIARVDFCNHDARLIVEIDGLEKYTMDGRSSRESLAAEKAREAALEARGYKIIRLTFGDLFRTSPFERILGILAARLRTG</sequence>
<evidence type="ECO:0000313" key="2">
    <source>
        <dbReference type="EMBL" id="SDT08499.1"/>
    </source>
</evidence>
<name>A0A1H1XI41_9MICO</name>
<dbReference type="STRING" id="1136497.SAMN04489752_3315"/>
<protein>
    <recommendedName>
        <fullName evidence="1">DUF559 domain-containing protein</fullName>
    </recommendedName>
</protein>
<gene>
    <name evidence="2" type="ORF">SAMN04489752_3315</name>
</gene>
<dbReference type="Pfam" id="PF04480">
    <property type="entry name" value="DUF559"/>
    <property type="match status" value="1"/>
</dbReference>
<dbReference type="InterPro" id="IPR007569">
    <property type="entry name" value="DUF559"/>
</dbReference>
<dbReference type="Proteomes" id="UP000199597">
    <property type="component" value="Chromosome I"/>
</dbReference>
<dbReference type="InterPro" id="IPR011335">
    <property type="entry name" value="Restrct_endonuc-II-like"/>
</dbReference>
<evidence type="ECO:0000259" key="1">
    <source>
        <dbReference type="Pfam" id="PF04480"/>
    </source>
</evidence>
<dbReference type="SUPFAM" id="SSF52980">
    <property type="entry name" value="Restriction endonuclease-like"/>
    <property type="match status" value="1"/>
</dbReference>
<dbReference type="AlphaFoldDB" id="A0A1H1XI41"/>